<dbReference type="EMBL" id="JAAMPC010000011">
    <property type="protein sequence ID" value="KAG2279318.1"/>
    <property type="molecule type" value="Genomic_DNA"/>
</dbReference>
<comment type="caution">
    <text evidence="1">The sequence shown here is derived from an EMBL/GenBank/DDBJ whole genome shotgun (WGS) entry which is preliminary data.</text>
</comment>
<evidence type="ECO:0000313" key="2">
    <source>
        <dbReference type="Proteomes" id="UP000886595"/>
    </source>
</evidence>
<keyword evidence="2" id="KW-1185">Reference proteome</keyword>
<name>A0A8X7R3W4_BRACI</name>
<proteinExistence type="predicted"/>
<gene>
    <name evidence="1" type="ORF">Bca52824_050538</name>
</gene>
<protein>
    <submittedName>
        <fullName evidence="1">Uncharacterized protein</fullName>
    </submittedName>
</protein>
<dbReference type="Proteomes" id="UP000886595">
    <property type="component" value="Unassembled WGS sequence"/>
</dbReference>
<accession>A0A8X7R3W4</accession>
<sequence>MHCVSGEEVHRGRSPSLRLRSPYALMPLHSERRAPQSPSSFLLLGRPCLLSPPFTLLHPLSFPALAGRFSTSPSGHIYITCNSIN</sequence>
<evidence type="ECO:0000313" key="1">
    <source>
        <dbReference type="EMBL" id="KAG2279318.1"/>
    </source>
</evidence>
<reference evidence="1 2" key="1">
    <citation type="submission" date="2020-02" db="EMBL/GenBank/DDBJ databases">
        <authorList>
            <person name="Ma Q."/>
            <person name="Huang Y."/>
            <person name="Song X."/>
            <person name="Pei D."/>
        </authorList>
    </citation>
    <scope>NUCLEOTIDE SEQUENCE [LARGE SCALE GENOMIC DNA]</scope>
    <source>
        <strain evidence="1">Sxm20200214</strain>
        <tissue evidence="1">Leaf</tissue>
    </source>
</reference>
<dbReference type="AlphaFoldDB" id="A0A8X7R3W4"/>
<organism evidence="1 2">
    <name type="scientific">Brassica carinata</name>
    <name type="common">Ethiopian mustard</name>
    <name type="synonym">Abyssinian cabbage</name>
    <dbReference type="NCBI Taxonomy" id="52824"/>
    <lineage>
        <taxon>Eukaryota</taxon>
        <taxon>Viridiplantae</taxon>
        <taxon>Streptophyta</taxon>
        <taxon>Embryophyta</taxon>
        <taxon>Tracheophyta</taxon>
        <taxon>Spermatophyta</taxon>
        <taxon>Magnoliopsida</taxon>
        <taxon>eudicotyledons</taxon>
        <taxon>Gunneridae</taxon>
        <taxon>Pentapetalae</taxon>
        <taxon>rosids</taxon>
        <taxon>malvids</taxon>
        <taxon>Brassicales</taxon>
        <taxon>Brassicaceae</taxon>
        <taxon>Brassiceae</taxon>
        <taxon>Brassica</taxon>
    </lineage>
</organism>